<sequence length="971" mass="110348">MTGDDFKDLIPLRIEHHPNATLEVILKSTEDTGDNTNNAYRDFTSKLNTTSPTEAESSNNPSQAGKDRSRMDTFQERSQHHINSPKNHTPSSSVGLIGRPATTALESQAPLESQPLVTDDQANQTTGIMTVMDQHFNNLKIEMQRIKALKTQLVQMQKNIRQVQHQVEEKQQEMTRTQKHLLGPLAAVENRTQSLLSKTYELHENSLPRLFIILPYPEKRQDTFGRLTSDQFRLFFLCECRKHTTTEGGDIPNEIHLSNHEGYHISKPTEFFEKFGSYILTVMQMFKYGITTASVVVQPLEKFSIIDGAEEIQKYIDLTEDTIGTMVDESISFLGQHQKRTVCSTGTTSSIGFDELEDLEYPDLSCLKSYLRIRERGCSLGNLYRIIRAESHVEWICTTHYRTIYREDVIHDLNRIVEVNRGYFLENLGSVCVIVTSRTLAGQLYDAMVKAQCVQELIISMTWQMTMDDLMIFTDAVTRANVKRLEIMGSPIQETAISAHDRNLRHNLFIRLACRGRIQSLYLGGIDDFSKRVSSSSWTISHRLRVFKYSPKITPEDRATKSFISGILDHFPGLAELQLKTSQVESLVELVADKLGLSQFSVVTDLEATCLHNSIATILGFSFKKKQILQAGTVSKSDYNAPTGRPRVNRGISHKDLKLVISFCEPEYFTKDLFSLHSKYDWPLGDLDVVATDLALYPMARFLDFLTEIKAPRHLSLTIKDTSFVSAMDLQYLERVVSRAQAVKKLSLSFKSLEIKAEQEKLKYLHGPIGRRLTKLVFEGNIPGPCIPALLTKDLLPMLKSFKAINMNPPDVASKDWTQYIVAMASRSLKSPDMPHSRALLPNVSSILSSESTTSTCSLREGTPLKKFKISSNQLQSKEWRTLIKALDFMTLESISFQKSNFSLKQLKVLIDYVPGDSEKLFAVSLQSLDLTWTDIKEEDYSVQELFARLKKKIPRIEIMYGNFEDPIYWS</sequence>
<dbReference type="PANTHER" id="PTHR47679">
    <property type="entry name" value="PROTEIN TORNADO 1"/>
    <property type="match status" value="1"/>
</dbReference>
<dbReference type="PANTHER" id="PTHR47679:SF2">
    <property type="entry name" value="C-TERMINAL OF ROC (COR) DOMAIN-CONTAINING PROTEIN"/>
    <property type="match status" value="1"/>
</dbReference>
<dbReference type="Gene3D" id="3.80.10.10">
    <property type="entry name" value="Ribonuclease Inhibitor"/>
    <property type="match status" value="1"/>
</dbReference>
<feature type="compositionally biased region" description="Polar residues" evidence="2">
    <location>
        <begin position="34"/>
        <end position="63"/>
    </location>
</feature>
<feature type="region of interest" description="Disordered" evidence="2">
    <location>
        <begin position="31"/>
        <end position="97"/>
    </location>
</feature>
<name>A0A9P6MS26_9FUNG</name>
<organism evidence="3 4">
    <name type="scientific">Entomortierella chlamydospora</name>
    <dbReference type="NCBI Taxonomy" id="101097"/>
    <lineage>
        <taxon>Eukaryota</taxon>
        <taxon>Fungi</taxon>
        <taxon>Fungi incertae sedis</taxon>
        <taxon>Mucoromycota</taxon>
        <taxon>Mortierellomycotina</taxon>
        <taxon>Mortierellomycetes</taxon>
        <taxon>Mortierellales</taxon>
        <taxon>Mortierellaceae</taxon>
        <taxon>Entomortierella</taxon>
    </lineage>
</organism>
<feature type="compositionally biased region" description="Polar residues" evidence="2">
    <location>
        <begin position="81"/>
        <end position="94"/>
    </location>
</feature>
<dbReference type="EMBL" id="JAAAID010001256">
    <property type="protein sequence ID" value="KAG0010843.1"/>
    <property type="molecule type" value="Genomic_DNA"/>
</dbReference>
<feature type="compositionally biased region" description="Basic and acidic residues" evidence="2">
    <location>
        <begin position="65"/>
        <end position="79"/>
    </location>
</feature>
<dbReference type="InterPro" id="IPR032675">
    <property type="entry name" value="LRR_dom_sf"/>
</dbReference>
<evidence type="ECO:0000256" key="1">
    <source>
        <dbReference type="SAM" id="Coils"/>
    </source>
</evidence>
<keyword evidence="1" id="KW-0175">Coiled coil</keyword>
<gene>
    <name evidence="3" type="ORF">BGZ80_001140</name>
</gene>
<feature type="coiled-coil region" evidence="1">
    <location>
        <begin position="139"/>
        <end position="180"/>
    </location>
</feature>
<evidence type="ECO:0000256" key="2">
    <source>
        <dbReference type="SAM" id="MobiDB-lite"/>
    </source>
</evidence>
<evidence type="ECO:0000313" key="4">
    <source>
        <dbReference type="Proteomes" id="UP000703661"/>
    </source>
</evidence>
<protein>
    <submittedName>
        <fullName evidence="3">Uncharacterized protein</fullName>
    </submittedName>
</protein>
<comment type="caution">
    <text evidence="3">The sequence shown here is derived from an EMBL/GenBank/DDBJ whole genome shotgun (WGS) entry which is preliminary data.</text>
</comment>
<proteinExistence type="predicted"/>
<dbReference type="SUPFAM" id="SSF52047">
    <property type="entry name" value="RNI-like"/>
    <property type="match status" value="1"/>
</dbReference>
<evidence type="ECO:0000313" key="3">
    <source>
        <dbReference type="EMBL" id="KAG0010843.1"/>
    </source>
</evidence>
<accession>A0A9P6MS26</accession>
<dbReference type="AlphaFoldDB" id="A0A9P6MS26"/>
<reference evidence="3" key="1">
    <citation type="journal article" date="2020" name="Fungal Divers.">
        <title>Resolving the Mortierellaceae phylogeny through synthesis of multi-gene phylogenetics and phylogenomics.</title>
        <authorList>
            <person name="Vandepol N."/>
            <person name="Liber J."/>
            <person name="Desiro A."/>
            <person name="Na H."/>
            <person name="Kennedy M."/>
            <person name="Barry K."/>
            <person name="Grigoriev I.V."/>
            <person name="Miller A.N."/>
            <person name="O'Donnell K."/>
            <person name="Stajich J.E."/>
            <person name="Bonito G."/>
        </authorList>
    </citation>
    <scope>NUCLEOTIDE SEQUENCE</scope>
    <source>
        <strain evidence="3">NRRL 2769</strain>
    </source>
</reference>
<dbReference type="Proteomes" id="UP000703661">
    <property type="component" value="Unassembled WGS sequence"/>
</dbReference>
<keyword evidence="4" id="KW-1185">Reference proteome</keyword>